<dbReference type="AlphaFoldDB" id="A0A1E9PH58"/>
<sequence length="77" mass="9519">MQTKILNEIIYIRKLLQQYQKRYLKKEEVMDEFNIGYKTLEAWEANGLIKIEVPTESSRRFFYDKKDIEEFMNNNKY</sequence>
<dbReference type="RefSeq" id="WP_070559200.1">
    <property type="nucleotide sequence ID" value="NZ_CAJHLG010000004.1"/>
</dbReference>
<protein>
    <submittedName>
        <fullName evidence="1">MerR family transcriptional regulator</fullName>
    </submittedName>
</protein>
<evidence type="ECO:0000313" key="3">
    <source>
        <dbReference type="Proteomes" id="UP000250354"/>
    </source>
</evidence>
<dbReference type="EMBL" id="JAOTMY010000001">
    <property type="protein sequence ID" value="MCY3087134.1"/>
    <property type="molecule type" value="Genomic_DNA"/>
</dbReference>
<dbReference type="SUPFAM" id="SSF46955">
    <property type="entry name" value="Putative DNA-binding domain"/>
    <property type="match status" value="1"/>
</dbReference>
<accession>A0A9Q4H6K9</accession>
<organism evidence="1 4">
    <name type="scientific">Aerococcus mictus</name>
    <dbReference type="NCBI Taxonomy" id="2976810"/>
    <lineage>
        <taxon>Bacteria</taxon>
        <taxon>Bacillati</taxon>
        <taxon>Bacillota</taxon>
        <taxon>Bacilli</taxon>
        <taxon>Lactobacillales</taxon>
        <taxon>Aerococcaceae</taxon>
        <taxon>Aerococcus</taxon>
    </lineage>
</organism>
<reference evidence="2" key="3">
    <citation type="submission" date="2024-02" db="EMBL/GenBank/DDBJ databases">
        <authorList>
            <person name="Choi B."/>
        </authorList>
    </citation>
    <scope>NUCLEOTIDE SEQUENCE</scope>
    <source>
        <strain evidence="2">UMB1016</strain>
    </source>
</reference>
<evidence type="ECO:0000313" key="4">
    <source>
        <dbReference type="Proteomes" id="UP001069047"/>
    </source>
</evidence>
<dbReference type="InterPro" id="IPR009061">
    <property type="entry name" value="DNA-bd_dom_put_sf"/>
</dbReference>
<accession>A0A1E9PH58</accession>
<dbReference type="EMBL" id="CP145132">
    <property type="protein sequence ID" value="WWC55382.1"/>
    <property type="molecule type" value="Genomic_DNA"/>
</dbReference>
<gene>
    <name evidence="2" type="ORF">DBT44_0003490</name>
    <name evidence="1" type="ORF">ODY61_03245</name>
</gene>
<dbReference type="Proteomes" id="UP000250354">
    <property type="component" value="Chromosome"/>
</dbReference>
<dbReference type="Gene3D" id="1.10.1660.10">
    <property type="match status" value="1"/>
</dbReference>
<dbReference type="Proteomes" id="UP001069047">
    <property type="component" value="Unassembled WGS sequence"/>
</dbReference>
<keyword evidence="3" id="KW-1185">Reference proteome</keyword>
<evidence type="ECO:0000313" key="2">
    <source>
        <dbReference type="EMBL" id="WWC55382.1"/>
    </source>
</evidence>
<reference evidence="1" key="2">
    <citation type="submission" date="2022-09" db="EMBL/GenBank/DDBJ databases">
        <title>Aerococcus urinae taxonomy study.</title>
        <authorList>
            <person name="Christensen J."/>
            <person name="Senneby E."/>
        </authorList>
    </citation>
    <scope>NUCLEOTIDE SEQUENCE</scope>
    <source>
        <strain evidence="1">LUND-41-B12</strain>
    </source>
</reference>
<evidence type="ECO:0000313" key="1">
    <source>
        <dbReference type="EMBL" id="MCY3087134.1"/>
    </source>
</evidence>
<name>A0A1E9PH58_9LACT</name>
<reference evidence="2 3" key="1">
    <citation type="journal article" date="2020" name="J. Bacteriol.">
        <title>Aerococcus urinae Isolated from Women with Lower Urinary Tract Symptoms: In Vitro Aggregation and Genome Analysis.</title>
        <authorList>
            <person name="Hilt E.E."/>
            <person name="Putonti C."/>
            <person name="Thomas-White K."/>
            <person name="Lewis A.L."/>
            <person name="Visick K.L."/>
            <person name="Gilbert N.M."/>
            <person name="Wolfe A.J."/>
        </authorList>
    </citation>
    <scope>NUCLEOTIDE SEQUENCE [LARGE SCALE GENOMIC DNA]</scope>
    <source>
        <strain evidence="2 3">UMB1016</strain>
    </source>
</reference>
<proteinExistence type="predicted"/>